<feature type="compositionally biased region" description="Low complexity" evidence="1">
    <location>
        <begin position="203"/>
        <end position="225"/>
    </location>
</feature>
<gene>
    <name evidence="2" type="ORF">SO802_030422</name>
</gene>
<dbReference type="EMBL" id="JAZDWU010000011">
    <property type="protein sequence ID" value="KAK9985471.1"/>
    <property type="molecule type" value="Genomic_DNA"/>
</dbReference>
<evidence type="ECO:0000313" key="2">
    <source>
        <dbReference type="EMBL" id="KAK9985471.1"/>
    </source>
</evidence>
<accession>A0AAW2BHF4</accession>
<dbReference type="SUPFAM" id="SSF140996">
    <property type="entry name" value="Hermes dimerisation domain"/>
    <property type="match status" value="1"/>
</dbReference>
<sequence>MLQHIKMCKKWNFPCDDKQKSLSFQAKREGENGSNVLVFANYSEERIRLALARMIIINELPFKFVERQGFQEFMEIVEPRFPIPYRTNIARACIDRLFTITADNASSNDVAIDYVKKETKEGDNSILAGEFMHMRCCAHILNLIVQSRLKSILESIAKVWNAVQYVRASAARKWYGKDKRDAISSKVRGALKRLYMERVRQNRASSSSGSDSGTSLSRSSRPSVGNASLSDRIKSYNNGFKQHLAEEDSVESKSELDRDLLESSRDPDVEDFDILMW</sequence>
<dbReference type="AlphaFoldDB" id="A0AAW2BHF4"/>
<comment type="caution">
    <text evidence="2">The sequence shown here is derived from an EMBL/GenBank/DDBJ whole genome shotgun (WGS) entry which is preliminary data.</text>
</comment>
<evidence type="ECO:0000313" key="3">
    <source>
        <dbReference type="Proteomes" id="UP001459277"/>
    </source>
</evidence>
<reference evidence="2 3" key="1">
    <citation type="submission" date="2024-01" db="EMBL/GenBank/DDBJ databases">
        <title>A telomere-to-telomere, gap-free genome of sweet tea (Lithocarpus litseifolius).</title>
        <authorList>
            <person name="Zhou J."/>
        </authorList>
    </citation>
    <scope>NUCLEOTIDE SEQUENCE [LARGE SCALE GENOMIC DNA]</scope>
    <source>
        <strain evidence="2">Zhou-2022a</strain>
        <tissue evidence="2">Leaf</tissue>
    </source>
</reference>
<proteinExistence type="predicted"/>
<feature type="region of interest" description="Disordered" evidence="1">
    <location>
        <begin position="200"/>
        <end position="230"/>
    </location>
</feature>
<name>A0AAW2BHF4_9ROSI</name>
<dbReference type="PANTHER" id="PTHR46481">
    <property type="entry name" value="ZINC FINGER BED DOMAIN-CONTAINING PROTEIN 4"/>
    <property type="match status" value="1"/>
</dbReference>
<dbReference type="PANTHER" id="PTHR46481:SF8">
    <property type="entry name" value="ZINC FINGER BED DOMAIN-CONTAINING PROTEIN RICESLEEPER 1-LIKE"/>
    <property type="match status" value="1"/>
</dbReference>
<dbReference type="InterPro" id="IPR012337">
    <property type="entry name" value="RNaseH-like_sf"/>
</dbReference>
<dbReference type="InterPro" id="IPR052035">
    <property type="entry name" value="ZnF_BED_domain_contain"/>
</dbReference>
<feature type="region of interest" description="Disordered" evidence="1">
    <location>
        <begin position="243"/>
        <end position="264"/>
    </location>
</feature>
<dbReference type="SUPFAM" id="SSF53098">
    <property type="entry name" value="Ribonuclease H-like"/>
    <property type="match status" value="1"/>
</dbReference>
<organism evidence="2 3">
    <name type="scientific">Lithocarpus litseifolius</name>
    <dbReference type="NCBI Taxonomy" id="425828"/>
    <lineage>
        <taxon>Eukaryota</taxon>
        <taxon>Viridiplantae</taxon>
        <taxon>Streptophyta</taxon>
        <taxon>Embryophyta</taxon>
        <taxon>Tracheophyta</taxon>
        <taxon>Spermatophyta</taxon>
        <taxon>Magnoliopsida</taxon>
        <taxon>eudicotyledons</taxon>
        <taxon>Gunneridae</taxon>
        <taxon>Pentapetalae</taxon>
        <taxon>rosids</taxon>
        <taxon>fabids</taxon>
        <taxon>Fagales</taxon>
        <taxon>Fagaceae</taxon>
        <taxon>Lithocarpus</taxon>
    </lineage>
</organism>
<keyword evidence="3" id="KW-1185">Reference proteome</keyword>
<evidence type="ECO:0008006" key="4">
    <source>
        <dbReference type="Google" id="ProtNLM"/>
    </source>
</evidence>
<dbReference type="Proteomes" id="UP001459277">
    <property type="component" value="Unassembled WGS sequence"/>
</dbReference>
<protein>
    <recommendedName>
        <fullName evidence="4">Transposase</fullName>
    </recommendedName>
</protein>
<evidence type="ECO:0000256" key="1">
    <source>
        <dbReference type="SAM" id="MobiDB-lite"/>
    </source>
</evidence>